<sequence length="128" mass="14693">MPISFIWTVKSYRSRAELDPTGSLEGNQRILHDYLGGRSEEIPLLSPLRMDLKLLPRMFIQVGDQEVLLSDSLRFADRARAAGVSVELEVWDNMWSVFHFLAYMLPEAQQAITHIGQFVRTTLKIESE</sequence>
<keyword evidence="5" id="KW-1185">Reference proteome</keyword>
<dbReference type="Pfam" id="PF07859">
    <property type="entry name" value="Abhydrolase_3"/>
    <property type="match status" value="1"/>
</dbReference>
<protein>
    <submittedName>
        <fullName evidence="4">Alpha/beta hydrolase</fullName>
    </submittedName>
</protein>
<dbReference type="Proteomes" id="UP000267798">
    <property type="component" value="Unassembled WGS sequence"/>
</dbReference>
<feature type="domain" description="Alpha/beta hydrolase fold-3" evidence="3">
    <location>
        <begin position="19"/>
        <end position="99"/>
    </location>
</feature>
<name>A0A3A6PC91_9BACL</name>
<dbReference type="EMBL" id="QXQB01000004">
    <property type="protein sequence ID" value="RJX37935.1"/>
    <property type="molecule type" value="Genomic_DNA"/>
</dbReference>
<dbReference type="SUPFAM" id="SSF53474">
    <property type="entry name" value="alpha/beta-Hydrolases"/>
    <property type="match status" value="1"/>
</dbReference>
<comment type="similarity">
    <text evidence="1">Belongs to the 'GDXG' lipolytic enzyme family.</text>
</comment>
<dbReference type="OrthoDB" id="9815425at2"/>
<evidence type="ECO:0000313" key="4">
    <source>
        <dbReference type="EMBL" id="RJX37935.1"/>
    </source>
</evidence>
<dbReference type="PANTHER" id="PTHR48081:SF30">
    <property type="entry name" value="ACETYL-HYDROLASE LIPR-RELATED"/>
    <property type="match status" value="1"/>
</dbReference>
<accession>A0A3A6PC91</accession>
<organism evidence="4 5">
    <name type="scientific">Paenibacillus pinisoli</name>
    <dbReference type="NCBI Taxonomy" id="1276110"/>
    <lineage>
        <taxon>Bacteria</taxon>
        <taxon>Bacillati</taxon>
        <taxon>Bacillota</taxon>
        <taxon>Bacilli</taxon>
        <taxon>Bacillales</taxon>
        <taxon>Paenibacillaceae</taxon>
        <taxon>Paenibacillus</taxon>
    </lineage>
</organism>
<dbReference type="Gene3D" id="3.40.50.1820">
    <property type="entry name" value="alpha/beta hydrolase"/>
    <property type="match status" value="1"/>
</dbReference>
<keyword evidence="2 4" id="KW-0378">Hydrolase</keyword>
<dbReference type="InterPro" id="IPR029058">
    <property type="entry name" value="AB_hydrolase_fold"/>
</dbReference>
<evidence type="ECO:0000256" key="2">
    <source>
        <dbReference type="ARBA" id="ARBA00022801"/>
    </source>
</evidence>
<dbReference type="AlphaFoldDB" id="A0A3A6PC91"/>
<dbReference type="PANTHER" id="PTHR48081">
    <property type="entry name" value="AB HYDROLASE SUPERFAMILY PROTEIN C4A8.06C"/>
    <property type="match status" value="1"/>
</dbReference>
<comment type="caution">
    <text evidence="4">The sequence shown here is derived from an EMBL/GenBank/DDBJ whole genome shotgun (WGS) entry which is preliminary data.</text>
</comment>
<reference evidence="4 5" key="1">
    <citation type="submission" date="2018-09" db="EMBL/GenBank/DDBJ databases">
        <title>Paenibacillus aracenensis nov. sp. isolated from a cave in southern Spain.</title>
        <authorList>
            <person name="Jurado V."/>
            <person name="Gutierrez-Patricio S."/>
            <person name="Gonzalez-Pimentel J.L."/>
            <person name="Miller A.Z."/>
            <person name="Laiz L."/>
            <person name="Saiz-Jimenez C."/>
        </authorList>
    </citation>
    <scope>NUCLEOTIDE SEQUENCE [LARGE SCALE GENOMIC DNA]</scope>
    <source>
        <strain evidence="4 5">JCM 19203</strain>
    </source>
</reference>
<evidence type="ECO:0000313" key="5">
    <source>
        <dbReference type="Proteomes" id="UP000267798"/>
    </source>
</evidence>
<evidence type="ECO:0000259" key="3">
    <source>
        <dbReference type="Pfam" id="PF07859"/>
    </source>
</evidence>
<evidence type="ECO:0000256" key="1">
    <source>
        <dbReference type="ARBA" id="ARBA00010515"/>
    </source>
</evidence>
<proteinExistence type="inferred from homology"/>
<dbReference type="InterPro" id="IPR050300">
    <property type="entry name" value="GDXG_lipolytic_enzyme"/>
</dbReference>
<dbReference type="GO" id="GO:0004806">
    <property type="term" value="F:triacylglycerol lipase activity"/>
    <property type="evidence" value="ECO:0007669"/>
    <property type="project" value="TreeGrafter"/>
</dbReference>
<gene>
    <name evidence="4" type="ORF">D3P09_17785</name>
</gene>
<dbReference type="InterPro" id="IPR013094">
    <property type="entry name" value="AB_hydrolase_3"/>
</dbReference>